<organism evidence="2 3">
    <name type="scientific">Paenibacillus enshidis</name>
    <dbReference type="NCBI Taxonomy" id="1458439"/>
    <lineage>
        <taxon>Bacteria</taxon>
        <taxon>Bacillati</taxon>
        <taxon>Bacillota</taxon>
        <taxon>Bacilli</taxon>
        <taxon>Bacillales</taxon>
        <taxon>Paenibacillaceae</taxon>
        <taxon>Paenibacillus</taxon>
    </lineage>
</organism>
<dbReference type="Pfam" id="PF18768">
    <property type="entry name" value="RNPP_C"/>
    <property type="match status" value="1"/>
</dbReference>
<dbReference type="PANTHER" id="PTHR37038">
    <property type="entry name" value="TRANSCRIPTIONAL REGULATOR-RELATED"/>
    <property type="match status" value="1"/>
</dbReference>
<dbReference type="CDD" id="cd00093">
    <property type="entry name" value="HTH_XRE"/>
    <property type="match status" value="1"/>
</dbReference>
<dbReference type="Gene3D" id="1.25.40.10">
    <property type="entry name" value="Tetratricopeptide repeat domain"/>
    <property type="match status" value="1"/>
</dbReference>
<name>A0ABV5AZ88_9BACL</name>
<feature type="domain" description="HTH cro/C1-type" evidence="1">
    <location>
        <begin position="10"/>
        <end position="63"/>
    </location>
</feature>
<protein>
    <submittedName>
        <fullName evidence="2">Helix-turn-helix domain-containing protein</fullName>
    </submittedName>
</protein>
<dbReference type="EMBL" id="JBHHMI010000033">
    <property type="protein sequence ID" value="MFB5269535.1"/>
    <property type="molecule type" value="Genomic_DNA"/>
</dbReference>
<reference evidence="2 3" key="1">
    <citation type="submission" date="2024-09" db="EMBL/GenBank/DDBJ databases">
        <title>Paenibacillus zeirhizospherea sp. nov., isolated from surface of the maize (Zea mays) roots in a horticulture field, Hungary.</title>
        <authorList>
            <person name="Marton D."/>
            <person name="Farkas M."/>
            <person name="Bedics A."/>
            <person name="Toth E."/>
            <person name="Tancsics A."/>
            <person name="Boka K."/>
            <person name="Maroti G."/>
            <person name="Kriszt B."/>
            <person name="Cserhati M."/>
        </authorList>
    </citation>
    <scope>NUCLEOTIDE SEQUENCE [LARGE SCALE GENOMIC DNA]</scope>
    <source>
        <strain evidence="2 3">KCTC 33519</strain>
    </source>
</reference>
<dbReference type="SUPFAM" id="SSF47413">
    <property type="entry name" value="lambda repressor-like DNA-binding domains"/>
    <property type="match status" value="1"/>
</dbReference>
<evidence type="ECO:0000313" key="3">
    <source>
        <dbReference type="Proteomes" id="UP001580346"/>
    </source>
</evidence>
<dbReference type="SUPFAM" id="SSF48452">
    <property type="entry name" value="TPR-like"/>
    <property type="match status" value="1"/>
</dbReference>
<dbReference type="InterPro" id="IPR053163">
    <property type="entry name" value="HTH-type_regulator_Rgg"/>
</dbReference>
<dbReference type="SMART" id="SM00530">
    <property type="entry name" value="HTH_XRE"/>
    <property type="match status" value="1"/>
</dbReference>
<evidence type="ECO:0000313" key="2">
    <source>
        <dbReference type="EMBL" id="MFB5269535.1"/>
    </source>
</evidence>
<dbReference type="RefSeq" id="WP_375357807.1">
    <property type="nucleotide sequence ID" value="NZ_JBHHMI010000033.1"/>
</dbReference>
<dbReference type="Pfam" id="PF01381">
    <property type="entry name" value="HTH_3"/>
    <property type="match status" value="1"/>
</dbReference>
<keyword evidence="3" id="KW-1185">Reference proteome</keyword>
<evidence type="ECO:0000259" key="1">
    <source>
        <dbReference type="PROSITE" id="PS50943"/>
    </source>
</evidence>
<gene>
    <name evidence="2" type="ORF">ACE41H_22510</name>
</gene>
<sequence length="310" mass="36174">MDFNNIGENIRAIRMQLGLSQKELASGICTQAQISNIEKGKIYPLSTTLYLISRRLGVDINYFFDISETPRLDYVNEVIDLVREFIRTRDYDKVDKIIRLEKKNPLFQTLRNIQFLTWHEGICEYYLKNDKNKSLFLLNQSLTLTLSAKYSLREIEILNSIGIIHCEEEEFVQANTYFNKAIEYYGIINPKSDFKIIARIFYNYAKSLTSLESYEESIKYCEKGIKTCFKNESLYLLGELYYQKGFNFNKMGINSESIIFMKKSLQIMELLNNDAFIEHINSKINQISSLVDCDISFIEASKAAPQPRKL</sequence>
<dbReference type="InterPro" id="IPR041315">
    <property type="entry name" value="PlcR_TPR"/>
</dbReference>
<dbReference type="Proteomes" id="UP001580346">
    <property type="component" value="Unassembled WGS sequence"/>
</dbReference>
<accession>A0ABV5AZ88</accession>
<dbReference type="InterPro" id="IPR001387">
    <property type="entry name" value="Cro/C1-type_HTH"/>
</dbReference>
<dbReference type="PANTHER" id="PTHR37038:SF14">
    <property type="entry name" value="TRANSCRIPTIONAL ACTIVATOR"/>
    <property type="match status" value="1"/>
</dbReference>
<proteinExistence type="predicted"/>
<dbReference type="InterPro" id="IPR010982">
    <property type="entry name" value="Lambda_DNA-bd_dom_sf"/>
</dbReference>
<dbReference type="PROSITE" id="PS50943">
    <property type="entry name" value="HTH_CROC1"/>
    <property type="match status" value="1"/>
</dbReference>
<dbReference type="InterPro" id="IPR011990">
    <property type="entry name" value="TPR-like_helical_dom_sf"/>
</dbReference>
<comment type="caution">
    <text evidence="2">The sequence shown here is derived from an EMBL/GenBank/DDBJ whole genome shotgun (WGS) entry which is preliminary data.</text>
</comment>